<comment type="similarity">
    <text evidence="7">Belongs to the ATPase delta chain family.</text>
</comment>
<evidence type="ECO:0000256" key="1">
    <source>
        <dbReference type="ARBA" id="ARBA00004370"/>
    </source>
</evidence>
<keyword evidence="7" id="KW-1003">Cell membrane</keyword>
<keyword evidence="3 7" id="KW-0375">Hydrogen ion transport</keyword>
<accession>A0A7D4BLS7</accession>
<keyword evidence="7" id="KW-0139">CF(1)</keyword>
<dbReference type="GO" id="GO:0005886">
    <property type="term" value="C:plasma membrane"/>
    <property type="evidence" value="ECO:0007669"/>
    <property type="project" value="UniProtKB-SubCell"/>
</dbReference>
<keyword evidence="4 7" id="KW-0406">Ion transport</keyword>
<dbReference type="InterPro" id="IPR026015">
    <property type="entry name" value="ATP_synth_OSCP/delta_N_sf"/>
</dbReference>
<evidence type="ECO:0000256" key="2">
    <source>
        <dbReference type="ARBA" id="ARBA00022448"/>
    </source>
</evidence>
<organism evidence="8 9">
    <name type="scientific">Tenuifilum thalassicum</name>
    <dbReference type="NCBI Taxonomy" id="2590900"/>
    <lineage>
        <taxon>Bacteria</taxon>
        <taxon>Pseudomonadati</taxon>
        <taxon>Bacteroidota</taxon>
        <taxon>Bacteroidia</taxon>
        <taxon>Bacteroidales</taxon>
        <taxon>Tenuifilaceae</taxon>
        <taxon>Tenuifilum</taxon>
    </lineage>
</organism>
<evidence type="ECO:0000256" key="5">
    <source>
        <dbReference type="ARBA" id="ARBA00023136"/>
    </source>
</evidence>
<proteinExistence type="inferred from homology"/>
<dbReference type="GO" id="GO:0046933">
    <property type="term" value="F:proton-transporting ATP synthase activity, rotational mechanism"/>
    <property type="evidence" value="ECO:0007669"/>
    <property type="project" value="UniProtKB-UniRule"/>
</dbReference>
<keyword evidence="2 7" id="KW-0813">Transport</keyword>
<dbReference type="PRINTS" id="PR00125">
    <property type="entry name" value="ATPASEDELTA"/>
</dbReference>
<dbReference type="SUPFAM" id="SSF47928">
    <property type="entry name" value="N-terminal domain of the delta subunit of the F1F0-ATP synthase"/>
    <property type="match status" value="1"/>
</dbReference>
<comment type="function">
    <text evidence="7">This protein is part of the stalk that links CF(0) to CF(1). It either transmits conformational changes from CF(0) to CF(1) or is implicated in proton conduction.</text>
</comment>
<dbReference type="Pfam" id="PF00213">
    <property type="entry name" value="OSCP"/>
    <property type="match status" value="1"/>
</dbReference>
<evidence type="ECO:0000256" key="3">
    <source>
        <dbReference type="ARBA" id="ARBA00022781"/>
    </source>
</evidence>
<comment type="function">
    <text evidence="7">F(1)F(0) ATP synthase produces ATP from ADP in the presence of a proton or sodium gradient. F-type ATPases consist of two structural domains, F(1) containing the extramembraneous catalytic core and F(0) containing the membrane proton channel, linked together by a central stalk and a peripheral stalk. During catalysis, ATP synthesis in the catalytic domain of F(1) is coupled via a rotary mechanism of the central stalk subunits to proton translocation.</text>
</comment>
<dbReference type="HAMAP" id="MF_01416">
    <property type="entry name" value="ATP_synth_delta_bact"/>
    <property type="match status" value="1"/>
</dbReference>
<protein>
    <recommendedName>
        <fullName evidence="7">ATP synthase subunit delta</fullName>
    </recommendedName>
    <alternativeName>
        <fullName evidence="7">ATP synthase F(1) sector subunit delta</fullName>
    </alternativeName>
    <alternativeName>
        <fullName evidence="7">F-type ATPase subunit delta</fullName>
        <shortName evidence="7">F-ATPase subunit delta</shortName>
    </alternativeName>
</protein>
<keyword evidence="6 7" id="KW-0066">ATP synthesis</keyword>
<dbReference type="PANTHER" id="PTHR11910">
    <property type="entry name" value="ATP SYNTHASE DELTA CHAIN"/>
    <property type="match status" value="1"/>
</dbReference>
<dbReference type="RefSeq" id="WP_173076644.1">
    <property type="nucleotide sequence ID" value="NZ_CP041345.1"/>
</dbReference>
<gene>
    <name evidence="7 8" type="primary">atpH</name>
    <name evidence="8" type="ORF">FHG85_13070</name>
</gene>
<evidence type="ECO:0000256" key="4">
    <source>
        <dbReference type="ARBA" id="ARBA00023065"/>
    </source>
</evidence>
<evidence type="ECO:0000256" key="6">
    <source>
        <dbReference type="ARBA" id="ARBA00023310"/>
    </source>
</evidence>
<dbReference type="InterPro" id="IPR000711">
    <property type="entry name" value="ATPase_OSCP/dsu"/>
</dbReference>
<keyword evidence="9" id="KW-1185">Reference proteome</keyword>
<keyword evidence="5 7" id="KW-0472">Membrane</keyword>
<evidence type="ECO:0000256" key="7">
    <source>
        <dbReference type="HAMAP-Rule" id="MF_01416"/>
    </source>
</evidence>
<reference evidence="8 9" key="1">
    <citation type="submission" date="2019-07" db="EMBL/GenBank/DDBJ databases">
        <title>Thalassofilum flectens gen. nov., sp. nov., a novel moderate thermophilic anaerobe from a shallow sea hot spring in Kunashir Island (Russia), representing a new family in the order Bacteroidales, and proposal of Thalassofilacea fam. nov.</title>
        <authorList>
            <person name="Kochetkova T.V."/>
            <person name="Podosokorskaya O.A."/>
            <person name="Novikov A."/>
            <person name="Elcheninov A.G."/>
            <person name="Toshchakov S.V."/>
            <person name="Kublanov I.V."/>
        </authorList>
    </citation>
    <scope>NUCLEOTIDE SEQUENCE [LARGE SCALE GENOMIC DNA]</scope>
    <source>
        <strain evidence="8 9">38-H</strain>
    </source>
</reference>
<evidence type="ECO:0000313" key="9">
    <source>
        <dbReference type="Proteomes" id="UP000500961"/>
    </source>
</evidence>
<dbReference type="GO" id="GO:0045259">
    <property type="term" value="C:proton-transporting ATP synthase complex"/>
    <property type="evidence" value="ECO:0007669"/>
    <property type="project" value="UniProtKB-KW"/>
</dbReference>
<dbReference type="Gene3D" id="1.10.520.20">
    <property type="entry name" value="N-terminal domain of the delta subunit of the F1F0-ATP synthase"/>
    <property type="match status" value="1"/>
</dbReference>
<dbReference type="EMBL" id="CP041345">
    <property type="protein sequence ID" value="QKG81159.1"/>
    <property type="molecule type" value="Genomic_DNA"/>
</dbReference>
<dbReference type="NCBIfam" id="TIGR01145">
    <property type="entry name" value="ATP_synt_delta"/>
    <property type="match status" value="1"/>
</dbReference>
<evidence type="ECO:0000313" key="8">
    <source>
        <dbReference type="EMBL" id="QKG81159.1"/>
    </source>
</evidence>
<dbReference type="KEGG" id="ttz:FHG85_13070"/>
<name>A0A7D4BLS7_9BACT</name>
<dbReference type="AlphaFoldDB" id="A0A7D4BLS7"/>
<sequence>MSLEALAKRYALGFFEFCSSQNQLEEVYPFVKNLIKLFKLNPNFRNVLDDKGLGTEEKVGLFEKLVQSQLPSSLQKFIVLLINRNRSTILYHSLLIFRTLYLKKKNILEVIFQVAESIDSKTIKAVEERIKDDFKAECEIDVEVKPELIAGFTVIVNGKIYDSSVHGQLNAVKKMLLEKKLDN</sequence>
<comment type="subcellular location">
    <subcellularLocation>
        <location evidence="7">Cell membrane</location>
        <topology evidence="7">Peripheral membrane protein</topology>
    </subcellularLocation>
    <subcellularLocation>
        <location evidence="1">Membrane</location>
    </subcellularLocation>
</comment>
<dbReference type="Proteomes" id="UP000500961">
    <property type="component" value="Chromosome"/>
</dbReference>